<dbReference type="PANTHER" id="PTHR47959">
    <property type="entry name" value="ATP-DEPENDENT RNA HELICASE RHLE-RELATED"/>
    <property type="match status" value="1"/>
</dbReference>
<evidence type="ECO:0000313" key="14">
    <source>
        <dbReference type="EMBL" id="CAF0747797.1"/>
    </source>
</evidence>
<feature type="short sequence motif" description="Q motif" evidence="9">
    <location>
        <begin position="208"/>
        <end position="236"/>
    </location>
</feature>
<feature type="region of interest" description="Disordered" evidence="10">
    <location>
        <begin position="530"/>
        <end position="554"/>
    </location>
</feature>
<evidence type="ECO:0000259" key="12">
    <source>
        <dbReference type="PROSITE" id="PS51194"/>
    </source>
</evidence>
<dbReference type="SMART" id="SM00487">
    <property type="entry name" value="DEXDc"/>
    <property type="match status" value="1"/>
</dbReference>
<evidence type="ECO:0000256" key="1">
    <source>
        <dbReference type="ARBA" id="ARBA00012552"/>
    </source>
</evidence>
<evidence type="ECO:0000259" key="13">
    <source>
        <dbReference type="PROSITE" id="PS51195"/>
    </source>
</evidence>
<keyword evidence="2" id="KW-0547">Nucleotide-binding</keyword>
<dbReference type="SMART" id="SM00490">
    <property type="entry name" value="HELICc"/>
    <property type="match status" value="1"/>
</dbReference>
<dbReference type="InterPro" id="IPR011545">
    <property type="entry name" value="DEAD/DEAH_box_helicase_dom"/>
</dbReference>
<dbReference type="PROSITE" id="PS51192">
    <property type="entry name" value="HELICASE_ATP_BIND_1"/>
    <property type="match status" value="1"/>
</dbReference>
<feature type="compositionally biased region" description="Low complexity" evidence="10">
    <location>
        <begin position="726"/>
        <end position="738"/>
    </location>
</feature>
<dbReference type="EMBL" id="CAJNOO010000021">
    <property type="protein sequence ID" value="CAF0747797.1"/>
    <property type="molecule type" value="Genomic_DNA"/>
</dbReference>
<organism evidence="14 15">
    <name type="scientific">Rotaria sordida</name>
    <dbReference type="NCBI Taxonomy" id="392033"/>
    <lineage>
        <taxon>Eukaryota</taxon>
        <taxon>Metazoa</taxon>
        <taxon>Spiralia</taxon>
        <taxon>Gnathifera</taxon>
        <taxon>Rotifera</taxon>
        <taxon>Eurotatoria</taxon>
        <taxon>Bdelloidea</taxon>
        <taxon>Philodinida</taxon>
        <taxon>Philodinidae</taxon>
        <taxon>Rotaria</taxon>
    </lineage>
</organism>
<evidence type="ECO:0000313" key="15">
    <source>
        <dbReference type="Proteomes" id="UP000663882"/>
    </source>
</evidence>
<name>A0A813PAR1_9BILA</name>
<keyword evidence="6" id="KW-0694">RNA-binding</keyword>
<dbReference type="InterPro" id="IPR027417">
    <property type="entry name" value="P-loop_NTPase"/>
</dbReference>
<dbReference type="InterPro" id="IPR001650">
    <property type="entry name" value="Helicase_C-like"/>
</dbReference>
<dbReference type="CDD" id="cd17961">
    <property type="entry name" value="DEADc_DDX56"/>
    <property type="match status" value="1"/>
</dbReference>
<feature type="domain" description="Helicase C-terminal" evidence="12">
    <location>
        <begin position="439"/>
        <end position="642"/>
    </location>
</feature>
<evidence type="ECO:0000256" key="3">
    <source>
        <dbReference type="ARBA" id="ARBA00022801"/>
    </source>
</evidence>
<comment type="similarity">
    <text evidence="7">Belongs to the DEAD box helicase family. DDX56/DBP9 subfamily.</text>
</comment>
<evidence type="ECO:0000256" key="10">
    <source>
        <dbReference type="SAM" id="MobiDB-lite"/>
    </source>
</evidence>
<keyword evidence="5" id="KW-0067">ATP-binding</keyword>
<comment type="caution">
    <text evidence="14">The sequence shown here is derived from an EMBL/GenBank/DDBJ whole genome shotgun (WGS) entry which is preliminary data.</text>
</comment>
<dbReference type="AlphaFoldDB" id="A0A813PAR1"/>
<evidence type="ECO:0000256" key="6">
    <source>
        <dbReference type="ARBA" id="ARBA00022884"/>
    </source>
</evidence>
<keyword evidence="4" id="KW-0347">Helicase</keyword>
<evidence type="ECO:0000256" key="9">
    <source>
        <dbReference type="PROSITE-ProRule" id="PRU00552"/>
    </source>
</evidence>
<dbReference type="Proteomes" id="UP000663882">
    <property type="component" value="Unassembled WGS sequence"/>
</dbReference>
<dbReference type="OrthoDB" id="1191041at2759"/>
<dbReference type="SUPFAM" id="SSF52540">
    <property type="entry name" value="P-loop containing nucleoside triphosphate hydrolases"/>
    <property type="match status" value="2"/>
</dbReference>
<evidence type="ECO:0000256" key="7">
    <source>
        <dbReference type="ARBA" id="ARBA00038041"/>
    </source>
</evidence>
<feature type="domain" description="Helicase ATP-binding" evidence="11">
    <location>
        <begin position="239"/>
        <end position="424"/>
    </location>
</feature>
<dbReference type="CDD" id="cd18787">
    <property type="entry name" value="SF2_C_DEAD"/>
    <property type="match status" value="1"/>
</dbReference>
<evidence type="ECO:0000256" key="4">
    <source>
        <dbReference type="ARBA" id="ARBA00022806"/>
    </source>
</evidence>
<dbReference type="EC" id="3.6.4.13" evidence="1"/>
<dbReference type="Pfam" id="PF00270">
    <property type="entry name" value="DEAD"/>
    <property type="match status" value="1"/>
</dbReference>
<dbReference type="Gene3D" id="3.40.50.300">
    <property type="entry name" value="P-loop containing nucleotide triphosphate hydrolases"/>
    <property type="match status" value="2"/>
</dbReference>
<feature type="compositionally biased region" description="Acidic residues" evidence="10">
    <location>
        <begin position="532"/>
        <end position="543"/>
    </location>
</feature>
<dbReference type="GO" id="GO:0005524">
    <property type="term" value="F:ATP binding"/>
    <property type="evidence" value="ECO:0007669"/>
    <property type="project" value="UniProtKB-KW"/>
</dbReference>
<dbReference type="GO" id="GO:0003724">
    <property type="term" value="F:RNA helicase activity"/>
    <property type="evidence" value="ECO:0007669"/>
    <property type="project" value="UniProtKB-EC"/>
</dbReference>
<dbReference type="InterPro" id="IPR014014">
    <property type="entry name" value="RNA_helicase_DEAD_Q_motif"/>
</dbReference>
<sequence length="779" mass="90422">MECILLVTSYPNLTELKIFNCQRDNSLDYFTEYLNIIETSICAYPDLSIRYLSSNIFSSSILTYLSINVGTLTDCIYLLDGRLKQLNTFIIRIYQMDLDSSIVHNLDDLLNLKCFSLIHCGLIEEYNNINKYLLHRMLYLEKLTLYLRIACQPVFIDPISIINQFSMHMSQLKRRSMSESSIFMSVRFAEPDIIDEGDQEEEGETVTRSFYDFGLDNRILKSIADLQWASPTPIQAETIPYALSGKDLLIKARTGSGKTGVYAIAAIQHLLTKQQTKNHNVRILILSPTKELCHQISTVLFKLTNYCRREINLYDLSNSLSTQIQKQSLLLNNNSLPEIIISTPTKLLEHLKDHTSLLNLNTLELFILDEADILYSLGYANDMKKISKYLPSKSKSYQCFLISATLNDDVLQLKQLFLHNPVKINQNDDYSTILPDNKQLLQYYIYCEHDQKFILIITILKLQLLIGRTILFVNSVEQAYRLKLLMEQFHIKTCLLNSELPMDSRLHIVQQYNDGLYDIMIATDAPNVVPPVEEEEEQTEPEEESKKKKKKKTEYVNRKGDKEYGVSRGIDFYRVANIINFDFPMDFDSYVHRVGRTARVDQKGLALSLISQKEMPYFEIVRGELENEYGEDMFHLYRFKSEQVDGFRYRVLDALRAITRVSIREARLKEIKSEIFNSKKLKTYFNDNKKELQLLRHDSALHIVKVKEHLKHVPDYLIPNSLKKISSTNSEQTTSTNNHNKRKSDTINKNFKRMKHNNPLANSLNAVTVLKKEIARKKT</sequence>
<feature type="domain" description="DEAD-box RNA helicase Q" evidence="13">
    <location>
        <begin position="208"/>
        <end position="236"/>
    </location>
</feature>
<dbReference type="PROSITE" id="PS51195">
    <property type="entry name" value="Q_MOTIF"/>
    <property type="match status" value="1"/>
</dbReference>
<proteinExistence type="inferred from homology"/>
<accession>A0A813PAR1</accession>
<gene>
    <name evidence="14" type="ORF">RFH988_LOCUS1114</name>
</gene>
<evidence type="ECO:0000256" key="8">
    <source>
        <dbReference type="ARBA" id="ARBA00047984"/>
    </source>
</evidence>
<feature type="region of interest" description="Disordered" evidence="10">
    <location>
        <begin position="726"/>
        <end position="746"/>
    </location>
</feature>
<evidence type="ECO:0000256" key="2">
    <source>
        <dbReference type="ARBA" id="ARBA00022741"/>
    </source>
</evidence>
<dbReference type="GO" id="GO:0005829">
    <property type="term" value="C:cytosol"/>
    <property type="evidence" value="ECO:0007669"/>
    <property type="project" value="TreeGrafter"/>
</dbReference>
<dbReference type="InterPro" id="IPR014001">
    <property type="entry name" value="Helicase_ATP-bd"/>
</dbReference>
<dbReference type="GO" id="GO:0016787">
    <property type="term" value="F:hydrolase activity"/>
    <property type="evidence" value="ECO:0007669"/>
    <property type="project" value="UniProtKB-KW"/>
</dbReference>
<evidence type="ECO:0000259" key="11">
    <source>
        <dbReference type="PROSITE" id="PS51192"/>
    </source>
</evidence>
<keyword evidence="3" id="KW-0378">Hydrolase</keyword>
<dbReference type="Pfam" id="PF00271">
    <property type="entry name" value="Helicase_C"/>
    <property type="match status" value="2"/>
</dbReference>
<dbReference type="InterPro" id="IPR050079">
    <property type="entry name" value="DEAD_box_RNA_helicase"/>
</dbReference>
<evidence type="ECO:0000256" key="5">
    <source>
        <dbReference type="ARBA" id="ARBA00022840"/>
    </source>
</evidence>
<comment type="catalytic activity">
    <reaction evidence="8">
        <text>ATP + H2O = ADP + phosphate + H(+)</text>
        <dbReference type="Rhea" id="RHEA:13065"/>
        <dbReference type="ChEBI" id="CHEBI:15377"/>
        <dbReference type="ChEBI" id="CHEBI:15378"/>
        <dbReference type="ChEBI" id="CHEBI:30616"/>
        <dbReference type="ChEBI" id="CHEBI:43474"/>
        <dbReference type="ChEBI" id="CHEBI:456216"/>
        <dbReference type="EC" id="3.6.4.13"/>
    </reaction>
</comment>
<reference evidence="14" key="1">
    <citation type="submission" date="2021-02" db="EMBL/GenBank/DDBJ databases">
        <authorList>
            <person name="Nowell W R."/>
        </authorList>
    </citation>
    <scope>NUCLEOTIDE SEQUENCE</scope>
</reference>
<dbReference type="PANTHER" id="PTHR47959:SF21">
    <property type="entry name" value="DEAD-BOX HELICASE 56"/>
    <property type="match status" value="1"/>
</dbReference>
<dbReference type="PROSITE" id="PS51194">
    <property type="entry name" value="HELICASE_CTER"/>
    <property type="match status" value="1"/>
</dbReference>
<protein>
    <recommendedName>
        <fullName evidence="1">RNA helicase</fullName>
        <ecNumber evidence="1">3.6.4.13</ecNumber>
    </recommendedName>
</protein>
<dbReference type="GO" id="GO:0003723">
    <property type="term" value="F:RNA binding"/>
    <property type="evidence" value="ECO:0007669"/>
    <property type="project" value="UniProtKB-KW"/>
</dbReference>